<dbReference type="PANTHER" id="PTHR34547">
    <property type="entry name" value="YACP-LIKE NYN DOMAIN PROTEIN"/>
    <property type="match status" value="1"/>
</dbReference>
<dbReference type="AlphaFoldDB" id="A0A934I1H7"/>
<evidence type="ECO:0000313" key="2">
    <source>
        <dbReference type="Proteomes" id="UP000622687"/>
    </source>
</evidence>
<keyword evidence="2" id="KW-1185">Reference proteome</keyword>
<evidence type="ECO:0000313" key="1">
    <source>
        <dbReference type="EMBL" id="MBI6874300.1"/>
    </source>
</evidence>
<dbReference type="CDD" id="cd10912">
    <property type="entry name" value="PIN_YacP-like"/>
    <property type="match status" value="1"/>
</dbReference>
<dbReference type="InterPro" id="IPR010298">
    <property type="entry name" value="YacP-like"/>
</dbReference>
<sequence length="171" mass="19822">MKNIFVDGYNVINSWPELKIIKDYSLESARSELIETLSNYAAYKGYKIFIVFDAHMVNGSVEKKEKFGNGNVIVVFTKEGETADSFIERMINQVGRKIEVSVVTSDSLEQQLVFQRGATRMSSIEFYHEIKGIERKIKSKIEKSYSKKKYSLEDMINKDILEKLEKIRRSN</sequence>
<dbReference type="PANTHER" id="PTHR34547:SF1">
    <property type="entry name" value="YACP-LIKE NYN DOMAIN PROTEIN"/>
    <property type="match status" value="1"/>
</dbReference>
<dbReference type="Pfam" id="PF05991">
    <property type="entry name" value="NYN_YacP"/>
    <property type="match status" value="1"/>
</dbReference>
<dbReference type="Proteomes" id="UP000622687">
    <property type="component" value="Unassembled WGS sequence"/>
</dbReference>
<accession>A0A934I1H7</accession>
<dbReference type="EMBL" id="JAEEGB010000023">
    <property type="protein sequence ID" value="MBI6874300.1"/>
    <property type="molecule type" value="Genomic_DNA"/>
</dbReference>
<protein>
    <submittedName>
        <fullName evidence="1">NYN domain-containing protein</fullName>
    </submittedName>
</protein>
<reference evidence="1" key="1">
    <citation type="submission" date="2020-12" db="EMBL/GenBank/DDBJ databases">
        <title>Clostridium thailandense sp. nov., a novel acetogenic bacterium isolated from peat land soil in Thailand.</title>
        <authorList>
            <person name="Chaikitkaew S."/>
            <person name="Birkeland N.K."/>
        </authorList>
    </citation>
    <scope>NUCLEOTIDE SEQUENCE</scope>
    <source>
        <strain evidence="1">DSM 17425</strain>
    </source>
</reference>
<organism evidence="1 2">
    <name type="scientific">Clostridium aciditolerans</name>
    <dbReference type="NCBI Taxonomy" id="339861"/>
    <lineage>
        <taxon>Bacteria</taxon>
        <taxon>Bacillati</taxon>
        <taxon>Bacillota</taxon>
        <taxon>Clostridia</taxon>
        <taxon>Eubacteriales</taxon>
        <taxon>Clostridiaceae</taxon>
        <taxon>Clostridium</taxon>
    </lineage>
</organism>
<proteinExistence type="predicted"/>
<dbReference type="RefSeq" id="WP_211143695.1">
    <property type="nucleotide sequence ID" value="NZ_JAEEGB010000023.1"/>
</dbReference>
<comment type="caution">
    <text evidence="1">The sequence shown here is derived from an EMBL/GenBank/DDBJ whole genome shotgun (WGS) entry which is preliminary data.</text>
</comment>
<name>A0A934I1H7_9CLOT</name>
<gene>
    <name evidence="1" type="ORF">I6U51_16625</name>
</gene>